<keyword evidence="1" id="KW-1133">Transmembrane helix</keyword>
<dbReference type="EMBL" id="AP028947">
    <property type="protein sequence ID" value="BET27560.1"/>
    <property type="molecule type" value="Genomic_DNA"/>
</dbReference>
<protein>
    <submittedName>
        <fullName evidence="2">Uncharacterized protein</fullName>
    </submittedName>
</protein>
<dbReference type="RefSeq" id="WP_130557374.1">
    <property type="nucleotide sequence ID" value="NZ_AP028947.1"/>
</dbReference>
<dbReference type="KEGG" id="lto:RGQ30_30610"/>
<dbReference type="AlphaFoldDB" id="A0AA86J9C2"/>
<feature type="transmembrane region" description="Helical" evidence="1">
    <location>
        <begin position="127"/>
        <end position="151"/>
    </location>
</feature>
<name>A0AA86J9C2_9BURK</name>
<keyword evidence="1" id="KW-0812">Transmembrane</keyword>
<reference evidence="2 3" key="1">
    <citation type="submission" date="2023-10" db="EMBL/GenBank/DDBJ databases">
        <title>Complete Genome Sequence of Limnobacter thiooxidans CS-K2T, Isolated from freshwater lake sediments in Bavaria, Germany.</title>
        <authorList>
            <person name="Naruki M."/>
            <person name="Watanabe A."/>
            <person name="Warashina T."/>
            <person name="Morita T."/>
            <person name="Arakawa K."/>
        </authorList>
    </citation>
    <scope>NUCLEOTIDE SEQUENCE [LARGE SCALE GENOMIC DNA]</scope>
    <source>
        <strain evidence="2 3">CS-K2</strain>
    </source>
</reference>
<sequence length="310" mass="33860">MMQLQIKAKSGLHAGAVWNLTKAFVTLGASSRADVFLCDPEIPDSLITLSRYGRRYVIEGMDPGAKLLSADNSKVENTLFPSQTVTLDYRHIQLDMTLITVSHSIASRMGESSFHMMHTFLRFLQGLGARAIVAFLFIVCLLMTSLILFFGTAGVAKTQASVLGKKGPQAERAAEVPIGVTMAINVLRDLELFAQQLDTKGISAERQENRIQINAELSRVQGIALERQLSAYARDYGNFVELNAALKFTNEQLKVDAIDVEQIVLGRAPAVVLRDGAMLFEGGSYNGLTISSIDSNKVVFQGVATYEVPL</sequence>
<evidence type="ECO:0000256" key="1">
    <source>
        <dbReference type="SAM" id="Phobius"/>
    </source>
</evidence>
<proteinExistence type="predicted"/>
<accession>A0AA86J9C2</accession>
<evidence type="ECO:0000313" key="2">
    <source>
        <dbReference type="EMBL" id="BET27560.1"/>
    </source>
</evidence>
<keyword evidence="3" id="KW-1185">Reference proteome</keyword>
<keyword evidence="1" id="KW-0472">Membrane</keyword>
<dbReference type="Proteomes" id="UP001329151">
    <property type="component" value="Chromosome"/>
</dbReference>
<gene>
    <name evidence="2" type="ORF">RGQ30_30610</name>
</gene>
<evidence type="ECO:0000313" key="3">
    <source>
        <dbReference type="Proteomes" id="UP001329151"/>
    </source>
</evidence>
<organism evidence="2 3">
    <name type="scientific">Limnobacter thiooxidans</name>
    <dbReference type="NCBI Taxonomy" id="131080"/>
    <lineage>
        <taxon>Bacteria</taxon>
        <taxon>Pseudomonadati</taxon>
        <taxon>Pseudomonadota</taxon>
        <taxon>Betaproteobacteria</taxon>
        <taxon>Burkholderiales</taxon>
        <taxon>Burkholderiaceae</taxon>
        <taxon>Limnobacter</taxon>
    </lineage>
</organism>